<dbReference type="AlphaFoldDB" id="A0A4Y2SR52"/>
<dbReference type="OrthoDB" id="10252174at2759"/>
<keyword evidence="5" id="KW-1185">Reference proteome</keyword>
<evidence type="ECO:0000256" key="1">
    <source>
        <dbReference type="ARBA" id="ARBA00005627"/>
    </source>
</evidence>
<evidence type="ECO:0000313" key="4">
    <source>
        <dbReference type="EMBL" id="GBN90822.1"/>
    </source>
</evidence>
<protein>
    <submittedName>
        <fullName evidence="4">Uncharacterized protein</fullName>
    </submittedName>
</protein>
<gene>
    <name evidence="4" type="ORF">AVEN_54911_1</name>
</gene>
<dbReference type="Proteomes" id="UP000499080">
    <property type="component" value="Unassembled WGS sequence"/>
</dbReference>
<name>A0A4Y2SR52_ARAVE</name>
<dbReference type="PANTHER" id="PTHR10331:SF6">
    <property type="entry name" value="SPINDLE ASSEMBLY ABNORMAL 4"/>
    <property type="match status" value="1"/>
</dbReference>
<organism evidence="4 5">
    <name type="scientific">Araneus ventricosus</name>
    <name type="common">Orbweaver spider</name>
    <name type="synonym">Epeira ventricosa</name>
    <dbReference type="NCBI Taxonomy" id="182803"/>
    <lineage>
        <taxon>Eukaryota</taxon>
        <taxon>Metazoa</taxon>
        <taxon>Ecdysozoa</taxon>
        <taxon>Arthropoda</taxon>
        <taxon>Chelicerata</taxon>
        <taxon>Arachnida</taxon>
        <taxon>Araneae</taxon>
        <taxon>Araneomorphae</taxon>
        <taxon>Entelegynae</taxon>
        <taxon>Araneoidea</taxon>
        <taxon>Araneidae</taxon>
        <taxon>Araneus</taxon>
    </lineage>
</organism>
<sequence length="612" mass="69832">MADFLNVHQPSDVMAVINHLREWSESQRQKFLSKQLIEHKKLFEQSGIRKLEQQINQEHLSANSLGTLVKDRELLHEPADRNLSGSNSTLQDSSITGHILHCFSDTSFGSSTLNRSKDEIIDAVPSSESNFSSGTSLKKNEDSSSSAVAMPLKRPKQPFLRKRSGLLRYLPKQNTNVTKTKKPSSVQNSDSEHPVMPILKLNPAFKISKSSPQKINHVKFVDNELFIPNKASDKADRLYDTSESSLTLDNEKCVDIASSEGACSTLQSENSNDEENNYNENLNMEKKELAEFELLENCAQNSSFNSDSSIVQRVLQGESIQPLYQIRKPSSPIRGFDCDHHSEKLNMNEIPVNSEKLNLGDFLDEQRKQRLQDIILDTDLGIESLNRGTSNLNKDVYNEENWVCERFSTPVDLSNEVNGRLSPVVPDYECSTDSSSSSVIFNPASDSANKVLNSVPGSGTHNSDENGNSGNTFQNKQNSAPKLSDVQDDMLDVKAKLRQKMEKLEKEIETYQELNCELQKEKQTYQEHNLHLASIRGERDENLKKLQSSWDEFQKHKEEEEKKLEDKRRQLKMREETFNRYQKLRRDNPNRKEREELTVLRQEVTVVFGIEY</sequence>
<comment type="caution">
    <text evidence="4">The sequence shown here is derived from an EMBL/GenBank/DDBJ whole genome shotgun (WGS) entry which is preliminary data.</text>
</comment>
<dbReference type="InterPro" id="IPR026581">
    <property type="entry name" value="TCP10L/CENPJ"/>
</dbReference>
<accession>A0A4Y2SR52</accession>
<feature type="region of interest" description="Disordered" evidence="3">
    <location>
        <begin position="124"/>
        <end position="155"/>
    </location>
</feature>
<dbReference type="PANTHER" id="PTHR10331">
    <property type="entry name" value="T COMPLEX PROTEIN 10"/>
    <property type="match status" value="1"/>
</dbReference>
<evidence type="ECO:0000256" key="2">
    <source>
        <dbReference type="SAM" id="Coils"/>
    </source>
</evidence>
<evidence type="ECO:0000313" key="5">
    <source>
        <dbReference type="Proteomes" id="UP000499080"/>
    </source>
</evidence>
<reference evidence="4 5" key="1">
    <citation type="journal article" date="2019" name="Sci. Rep.">
        <title>Orb-weaving spider Araneus ventricosus genome elucidates the spidroin gene catalogue.</title>
        <authorList>
            <person name="Kono N."/>
            <person name="Nakamura H."/>
            <person name="Ohtoshi R."/>
            <person name="Moran D.A.P."/>
            <person name="Shinohara A."/>
            <person name="Yoshida Y."/>
            <person name="Fujiwara M."/>
            <person name="Mori M."/>
            <person name="Tomita M."/>
            <person name="Arakawa K."/>
        </authorList>
    </citation>
    <scope>NUCLEOTIDE SEQUENCE [LARGE SCALE GENOMIC DNA]</scope>
</reference>
<feature type="compositionally biased region" description="Polar residues" evidence="3">
    <location>
        <begin position="450"/>
        <end position="481"/>
    </location>
</feature>
<evidence type="ECO:0000256" key="3">
    <source>
        <dbReference type="SAM" id="MobiDB-lite"/>
    </source>
</evidence>
<dbReference type="EMBL" id="BGPR01023556">
    <property type="protein sequence ID" value="GBN90822.1"/>
    <property type="molecule type" value="Genomic_DNA"/>
</dbReference>
<keyword evidence="2" id="KW-0175">Coiled coil</keyword>
<comment type="similarity">
    <text evidence="1">Belongs to the TCP10 family.</text>
</comment>
<feature type="coiled-coil region" evidence="2">
    <location>
        <begin position="268"/>
        <end position="295"/>
    </location>
</feature>
<feature type="region of interest" description="Disordered" evidence="3">
    <location>
        <begin position="450"/>
        <end position="488"/>
    </location>
</feature>
<feature type="compositionally biased region" description="Polar residues" evidence="3">
    <location>
        <begin position="126"/>
        <end position="147"/>
    </location>
</feature>
<proteinExistence type="inferred from homology"/>